<keyword evidence="3" id="KW-1185">Reference proteome</keyword>
<gene>
    <name evidence="2" type="ORF">DFH94DRAFT_482025</name>
</gene>
<dbReference type="OrthoDB" id="3237641at2759"/>
<feature type="region of interest" description="Disordered" evidence="1">
    <location>
        <begin position="348"/>
        <end position="383"/>
    </location>
</feature>
<name>A0A9P5MK87_9AGAM</name>
<evidence type="ECO:0000313" key="2">
    <source>
        <dbReference type="EMBL" id="KAF8462870.1"/>
    </source>
</evidence>
<feature type="compositionally biased region" description="Polar residues" evidence="1">
    <location>
        <begin position="364"/>
        <end position="383"/>
    </location>
</feature>
<evidence type="ECO:0000313" key="3">
    <source>
        <dbReference type="Proteomes" id="UP000759537"/>
    </source>
</evidence>
<dbReference type="EMBL" id="WHVB01000083">
    <property type="protein sequence ID" value="KAF8462870.1"/>
    <property type="molecule type" value="Genomic_DNA"/>
</dbReference>
<proteinExistence type="predicted"/>
<sequence>MQVTSLQKLIRAMDEEYPILEYLIIQPPDEDRSTILTLPETLQAPHLCYLTLIGFALPTRSRLLTTAVGLVSLCLFMNDPSTYFHPNTLLHWLSFMPQLETLLISIFLAVPNREIERHWQLTHTPIIIPVTLPNLHLFWFRGVSAYLEALVHRITAPRLEKIYIDFSNQLTFSIPRLVQFMNTTETLRFDSAKFWFYNERVLVRVYPRGEVERLETYALSMNVFSWHLDWQVSSVAQISNSLSQMSLEVEHLALEHKVHNLSSEEHNDVNRTEWRKLLGPFRNVKTVRINNGLVEQLSRCLELEDGELPLELLPELQELTYSGSGNTGDAFTSFINARQNAGRPVTLVLEPDQDDSDPAPVSHAQGSPTVTSGSSEAGSSIDT</sequence>
<reference evidence="2" key="1">
    <citation type="submission" date="2019-10" db="EMBL/GenBank/DDBJ databases">
        <authorList>
            <consortium name="DOE Joint Genome Institute"/>
            <person name="Kuo A."/>
            <person name="Miyauchi S."/>
            <person name="Kiss E."/>
            <person name="Drula E."/>
            <person name="Kohler A."/>
            <person name="Sanchez-Garcia M."/>
            <person name="Andreopoulos B."/>
            <person name="Barry K.W."/>
            <person name="Bonito G."/>
            <person name="Buee M."/>
            <person name="Carver A."/>
            <person name="Chen C."/>
            <person name="Cichocki N."/>
            <person name="Clum A."/>
            <person name="Culley D."/>
            <person name="Crous P.W."/>
            <person name="Fauchery L."/>
            <person name="Girlanda M."/>
            <person name="Hayes R."/>
            <person name="Keri Z."/>
            <person name="LaButti K."/>
            <person name="Lipzen A."/>
            <person name="Lombard V."/>
            <person name="Magnuson J."/>
            <person name="Maillard F."/>
            <person name="Morin E."/>
            <person name="Murat C."/>
            <person name="Nolan M."/>
            <person name="Ohm R."/>
            <person name="Pangilinan J."/>
            <person name="Pereira M."/>
            <person name="Perotto S."/>
            <person name="Peter M."/>
            <person name="Riley R."/>
            <person name="Sitrit Y."/>
            <person name="Stielow B."/>
            <person name="Szollosi G."/>
            <person name="Zifcakova L."/>
            <person name="Stursova M."/>
            <person name="Spatafora J.W."/>
            <person name="Tedersoo L."/>
            <person name="Vaario L.-M."/>
            <person name="Yamada A."/>
            <person name="Yan M."/>
            <person name="Wang P."/>
            <person name="Xu J."/>
            <person name="Bruns T."/>
            <person name="Baldrian P."/>
            <person name="Vilgalys R."/>
            <person name="Henrissat B."/>
            <person name="Grigoriev I.V."/>
            <person name="Hibbett D."/>
            <person name="Nagy L.G."/>
            <person name="Martin F.M."/>
        </authorList>
    </citation>
    <scope>NUCLEOTIDE SEQUENCE</scope>
    <source>
        <strain evidence="2">Prilba</strain>
    </source>
</reference>
<protein>
    <submittedName>
        <fullName evidence="2">Uncharacterized protein</fullName>
    </submittedName>
</protein>
<organism evidence="2 3">
    <name type="scientific">Russula ochroleuca</name>
    <dbReference type="NCBI Taxonomy" id="152965"/>
    <lineage>
        <taxon>Eukaryota</taxon>
        <taxon>Fungi</taxon>
        <taxon>Dikarya</taxon>
        <taxon>Basidiomycota</taxon>
        <taxon>Agaricomycotina</taxon>
        <taxon>Agaricomycetes</taxon>
        <taxon>Russulales</taxon>
        <taxon>Russulaceae</taxon>
        <taxon>Russula</taxon>
    </lineage>
</organism>
<evidence type="ECO:0000256" key="1">
    <source>
        <dbReference type="SAM" id="MobiDB-lite"/>
    </source>
</evidence>
<accession>A0A9P5MK87</accession>
<comment type="caution">
    <text evidence="2">The sequence shown here is derived from an EMBL/GenBank/DDBJ whole genome shotgun (WGS) entry which is preliminary data.</text>
</comment>
<reference evidence="2" key="2">
    <citation type="journal article" date="2020" name="Nat. Commun.">
        <title>Large-scale genome sequencing of mycorrhizal fungi provides insights into the early evolution of symbiotic traits.</title>
        <authorList>
            <person name="Miyauchi S."/>
            <person name="Kiss E."/>
            <person name="Kuo A."/>
            <person name="Drula E."/>
            <person name="Kohler A."/>
            <person name="Sanchez-Garcia M."/>
            <person name="Morin E."/>
            <person name="Andreopoulos B."/>
            <person name="Barry K.W."/>
            <person name="Bonito G."/>
            <person name="Buee M."/>
            <person name="Carver A."/>
            <person name="Chen C."/>
            <person name="Cichocki N."/>
            <person name="Clum A."/>
            <person name="Culley D."/>
            <person name="Crous P.W."/>
            <person name="Fauchery L."/>
            <person name="Girlanda M."/>
            <person name="Hayes R.D."/>
            <person name="Keri Z."/>
            <person name="LaButti K."/>
            <person name="Lipzen A."/>
            <person name="Lombard V."/>
            <person name="Magnuson J."/>
            <person name="Maillard F."/>
            <person name="Murat C."/>
            <person name="Nolan M."/>
            <person name="Ohm R.A."/>
            <person name="Pangilinan J."/>
            <person name="Pereira M.F."/>
            <person name="Perotto S."/>
            <person name="Peter M."/>
            <person name="Pfister S."/>
            <person name="Riley R."/>
            <person name="Sitrit Y."/>
            <person name="Stielow J.B."/>
            <person name="Szollosi G."/>
            <person name="Zifcakova L."/>
            <person name="Stursova M."/>
            <person name="Spatafora J.W."/>
            <person name="Tedersoo L."/>
            <person name="Vaario L.M."/>
            <person name="Yamada A."/>
            <person name="Yan M."/>
            <person name="Wang P."/>
            <person name="Xu J."/>
            <person name="Bruns T."/>
            <person name="Baldrian P."/>
            <person name="Vilgalys R."/>
            <person name="Dunand C."/>
            <person name="Henrissat B."/>
            <person name="Grigoriev I.V."/>
            <person name="Hibbett D."/>
            <person name="Nagy L.G."/>
            <person name="Martin F.M."/>
        </authorList>
    </citation>
    <scope>NUCLEOTIDE SEQUENCE</scope>
    <source>
        <strain evidence="2">Prilba</strain>
    </source>
</reference>
<dbReference type="AlphaFoldDB" id="A0A9P5MK87"/>
<dbReference type="Proteomes" id="UP000759537">
    <property type="component" value="Unassembled WGS sequence"/>
</dbReference>